<dbReference type="Proteomes" id="UP001596410">
    <property type="component" value="Unassembled WGS sequence"/>
</dbReference>
<dbReference type="RefSeq" id="WP_204711949.1">
    <property type="nucleotide sequence ID" value="NZ_JBHSZV010000023.1"/>
</dbReference>
<protein>
    <submittedName>
        <fullName evidence="2">DUF6241 domain-containing protein</fullName>
    </submittedName>
</protein>
<evidence type="ECO:0000313" key="2">
    <source>
        <dbReference type="EMBL" id="MFC7062086.1"/>
    </source>
</evidence>
<gene>
    <name evidence="2" type="ORF">ACFQIC_09460</name>
</gene>
<organism evidence="2 3">
    <name type="scientific">Halobacillus seohaensis</name>
    <dbReference type="NCBI Taxonomy" id="447421"/>
    <lineage>
        <taxon>Bacteria</taxon>
        <taxon>Bacillati</taxon>
        <taxon>Bacillota</taxon>
        <taxon>Bacilli</taxon>
        <taxon>Bacillales</taxon>
        <taxon>Bacillaceae</taxon>
        <taxon>Halobacillus</taxon>
    </lineage>
</organism>
<keyword evidence="3" id="KW-1185">Reference proteome</keyword>
<proteinExistence type="predicted"/>
<keyword evidence="1" id="KW-0472">Membrane</keyword>
<accession>A0ABW2EMA6</accession>
<evidence type="ECO:0000313" key="3">
    <source>
        <dbReference type="Proteomes" id="UP001596410"/>
    </source>
</evidence>
<keyword evidence="1" id="KW-1133">Transmembrane helix</keyword>
<name>A0ABW2EMA6_9BACI</name>
<evidence type="ECO:0000256" key="1">
    <source>
        <dbReference type="SAM" id="Phobius"/>
    </source>
</evidence>
<feature type="transmembrane region" description="Helical" evidence="1">
    <location>
        <begin position="6"/>
        <end position="27"/>
    </location>
</feature>
<dbReference type="Pfam" id="PF19754">
    <property type="entry name" value="DUF6241"/>
    <property type="match status" value="1"/>
</dbReference>
<sequence length="170" mass="19384">MKKIFTIAGVTLFIVCGGIYIFFDMLITGHDEGLKANQEASGKITTEEIADFENEGQNPFGMDIKQEELSGNKIRSYIHGMSHQKVEASKKWGFYQIHDERIDWLLNGLDKTDTINEDIYRDILIKWKAGDFSEVDKDHNTIWNMQGGTVGKTTGILSEEEEKEYINSKP</sequence>
<comment type="caution">
    <text evidence="2">The sequence shown here is derived from an EMBL/GenBank/DDBJ whole genome shotgun (WGS) entry which is preliminary data.</text>
</comment>
<dbReference type="EMBL" id="JBHSZV010000023">
    <property type="protein sequence ID" value="MFC7062086.1"/>
    <property type="molecule type" value="Genomic_DNA"/>
</dbReference>
<keyword evidence="1" id="KW-0812">Transmembrane</keyword>
<reference evidence="3" key="1">
    <citation type="journal article" date="2019" name="Int. J. Syst. Evol. Microbiol.">
        <title>The Global Catalogue of Microorganisms (GCM) 10K type strain sequencing project: providing services to taxonomists for standard genome sequencing and annotation.</title>
        <authorList>
            <consortium name="The Broad Institute Genomics Platform"/>
            <consortium name="The Broad Institute Genome Sequencing Center for Infectious Disease"/>
            <person name="Wu L."/>
            <person name="Ma J."/>
        </authorList>
    </citation>
    <scope>NUCLEOTIDE SEQUENCE [LARGE SCALE GENOMIC DNA]</scope>
    <source>
        <strain evidence="3">CGMCC 4.1621</strain>
    </source>
</reference>
<dbReference type="InterPro" id="IPR046208">
    <property type="entry name" value="DUF6241"/>
</dbReference>